<dbReference type="Pfam" id="PF11970">
    <property type="entry name" value="GPR_Gpa2_C"/>
    <property type="match status" value="1"/>
</dbReference>
<dbReference type="InterPro" id="IPR022596">
    <property type="entry name" value="GPR1/2/3_C"/>
</dbReference>
<dbReference type="Gene3D" id="1.20.1070.10">
    <property type="entry name" value="Rhodopsin 7-helix transmembrane proteins"/>
    <property type="match status" value="1"/>
</dbReference>
<feature type="transmembrane region" description="Helical" evidence="5">
    <location>
        <begin position="472"/>
        <end position="493"/>
    </location>
</feature>
<dbReference type="InterPro" id="IPR023041">
    <property type="entry name" value="Glucose_rcpt_Git3-like_N"/>
</dbReference>
<feature type="transmembrane region" description="Helical" evidence="5">
    <location>
        <begin position="163"/>
        <end position="181"/>
    </location>
</feature>
<feature type="domain" description="G protein-coupled receptor GPR1/2/3 C-terminal" evidence="8">
    <location>
        <begin position="429"/>
        <end position="502"/>
    </location>
</feature>
<feature type="transmembrane region" description="Helical" evidence="5">
    <location>
        <begin position="208"/>
        <end position="228"/>
    </location>
</feature>
<dbReference type="Pfam" id="PF11710">
    <property type="entry name" value="Git3"/>
    <property type="match status" value="1"/>
</dbReference>
<evidence type="ECO:0000313" key="10">
    <source>
        <dbReference type="Proteomes" id="UP000275772"/>
    </source>
</evidence>
<sequence>MVLLLTMPLLSTDLALVGIVRHVDSEQLDWKETTYPQLAPDKKHILMIVALIFASISVASSALVFCWFVKTRRSFRHDLIMLLIQSDMCKALWFMVYPLVVFVNGPIRDESAVCQVSGFFLTVSIEQADLAVLIIAAHSALFIFQRRPQFKEGGLYPYRHTAYALWCLVPLIMASLVFVRGQRAFVGEGAYCYLPLHPTWYRLALDWIPRYIIIVVILGTYGSIYYYVRRKFHRFTRDEREAPNQTTAHTYLHMPTSTQPSINLGQSHDLGMEPWRRTEKEGLISHHYASKQVDAGMAQVVAVTSLIPIHELSHVSSTTSTSISNPDKVIYAEESFRKTSMRLMPPAHFSPHSWLEVDESSYSQEGTWCYSGACRDTLTSSRRNNSSIDVTYKSRRNSEAESLALPMTCAQYRDSHDQATTMKAEMMVTREKIRRQLRVLFIYPLAYIGMWIVPFVSHTMQYSERYALHPPFILTCVTTACICIQALVDCLLFSTRDKPWQHVPGNDGTFWGSLKFWTGWHGVGDMTTFSAGPGKTRDEMVLEARAAYRRRDDEIAERRNQVRMPGLRCGQSRRLPRCWWDVDRSGDAAAISSMEEGILWVGTTSSGGPPLVTEIT</sequence>
<feature type="transmembrane region" description="Helical" evidence="5">
    <location>
        <begin position="119"/>
        <end position="143"/>
    </location>
</feature>
<reference evidence="9 10" key="1">
    <citation type="submission" date="2017-11" db="EMBL/GenBank/DDBJ databases">
        <authorList>
            <person name="Kracher B."/>
        </authorList>
    </citation>
    <scope>NUCLEOTIDE SEQUENCE [LARGE SCALE GENOMIC DNA]</scope>
    <source>
        <strain evidence="9 10">RACE1</strain>
    </source>
</reference>
<evidence type="ECO:0008006" key="11">
    <source>
        <dbReference type="Google" id="ProtNLM"/>
    </source>
</evidence>
<evidence type="ECO:0000256" key="6">
    <source>
        <dbReference type="SAM" id="SignalP"/>
    </source>
</evidence>
<feature type="signal peptide" evidence="6">
    <location>
        <begin position="1"/>
        <end position="25"/>
    </location>
</feature>
<comment type="subcellular location">
    <subcellularLocation>
        <location evidence="1">Membrane</location>
        <topology evidence="1">Multi-pass membrane protein</topology>
    </subcellularLocation>
</comment>
<protein>
    <recommendedName>
        <fullName evidence="11">G protein-coupled receptor</fullName>
    </recommendedName>
</protein>
<dbReference type="Proteomes" id="UP000275772">
    <property type="component" value="Unassembled WGS sequence"/>
</dbReference>
<evidence type="ECO:0000259" key="7">
    <source>
        <dbReference type="Pfam" id="PF11710"/>
    </source>
</evidence>
<keyword evidence="2 5" id="KW-0812">Transmembrane</keyword>
<name>A0A383UJI6_BLUHO</name>
<evidence type="ECO:0000256" key="3">
    <source>
        <dbReference type="ARBA" id="ARBA00022989"/>
    </source>
</evidence>
<evidence type="ECO:0000256" key="2">
    <source>
        <dbReference type="ARBA" id="ARBA00022692"/>
    </source>
</evidence>
<organism evidence="9 10">
    <name type="scientific">Blumeria hordei</name>
    <name type="common">Barley powdery mildew</name>
    <name type="synonym">Blumeria graminis f. sp. hordei</name>
    <dbReference type="NCBI Taxonomy" id="2867405"/>
    <lineage>
        <taxon>Eukaryota</taxon>
        <taxon>Fungi</taxon>
        <taxon>Dikarya</taxon>
        <taxon>Ascomycota</taxon>
        <taxon>Pezizomycotina</taxon>
        <taxon>Leotiomycetes</taxon>
        <taxon>Erysiphales</taxon>
        <taxon>Erysiphaceae</taxon>
        <taxon>Blumeria</taxon>
    </lineage>
</organism>
<feature type="transmembrane region" description="Helical" evidence="5">
    <location>
        <begin position="90"/>
        <end position="107"/>
    </location>
</feature>
<dbReference type="GO" id="GO:0005886">
    <property type="term" value="C:plasma membrane"/>
    <property type="evidence" value="ECO:0007669"/>
    <property type="project" value="TreeGrafter"/>
</dbReference>
<dbReference type="GO" id="GO:0007189">
    <property type="term" value="P:adenylate cyclase-activating G protein-coupled receptor signaling pathway"/>
    <property type="evidence" value="ECO:0007669"/>
    <property type="project" value="TreeGrafter"/>
</dbReference>
<gene>
    <name evidence="9" type="ORF">BLGHR1_10148</name>
</gene>
<keyword evidence="3 5" id="KW-1133">Transmembrane helix</keyword>
<feature type="transmembrane region" description="Helical" evidence="5">
    <location>
        <begin position="45"/>
        <end position="69"/>
    </location>
</feature>
<dbReference type="EMBL" id="UNSH01000001">
    <property type="protein sequence ID" value="SZE99397.1"/>
    <property type="molecule type" value="Genomic_DNA"/>
</dbReference>
<accession>A0A383UJI6</accession>
<evidence type="ECO:0000256" key="5">
    <source>
        <dbReference type="SAM" id="Phobius"/>
    </source>
</evidence>
<evidence type="ECO:0000256" key="1">
    <source>
        <dbReference type="ARBA" id="ARBA00004141"/>
    </source>
</evidence>
<evidence type="ECO:0000259" key="8">
    <source>
        <dbReference type="Pfam" id="PF11970"/>
    </source>
</evidence>
<keyword evidence="6" id="KW-0732">Signal</keyword>
<feature type="transmembrane region" description="Helical" evidence="5">
    <location>
        <begin position="440"/>
        <end position="460"/>
    </location>
</feature>
<feature type="domain" description="Glucose receptor Git3-like N-terminal" evidence="7">
    <location>
        <begin position="46"/>
        <end position="234"/>
    </location>
</feature>
<dbReference type="VEuPathDB" id="FungiDB:BLGHR1_10148"/>
<dbReference type="PANTHER" id="PTHR23112">
    <property type="entry name" value="G PROTEIN-COUPLED RECEPTOR 157-RELATED"/>
    <property type="match status" value="1"/>
</dbReference>
<evidence type="ECO:0000256" key="4">
    <source>
        <dbReference type="ARBA" id="ARBA00023136"/>
    </source>
</evidence>
<keyword evidence="4 5" id="KW-0472">Membrane</keyword>
<dbReference type="GO" id="GO:0004930">
    <property type="term" value="F:G protein-coupled receptor activity"/>
    <property type="evidence" value="ECO:0007669"/>
    <property type="project" value="TreeGrafter"/>
</dbReference>
<proteinExistence type="predicted"/>
<dbReference type="AlphaFoldDB" id="A0A383UJI6"/>
<feature type="chain" id="PRO_5016921692" description="G protein-coupled receptor" evidence="6">
    <location>
        <begin position="26"/>
        <end position="616"/>
    </location>
</feature>
<dbReference type="PANTHER" id="PTHR23112:SF37">
    <property type="entry name" value="G PROTEIN-COUPLED RECEPTOR GPR1"/>
    <property type="match status" value="1"/>
</dbReference>
<dbReference type="SUPFAM" id="SSF81321">
    <property type="entry name" value="Family A G protein-coupled receptor-like"/>
    <property type="match status" value="1"/>
</dbReference>
<evidence type="ECO:0000313" key="9">
    <source>
        <dbReference type="EMBL" id="SZE99397.1"/>
    </source>
</evidence>